<accession>A0A4R5KU26</accession>
<comment type="caution">
    <text evidence="1">The sequence shown here is derived from an EMBL/GenBank/DDBJ whole genome shotgun (WGS) entry which is preliminary data.</text>
</comment>
<dbReference type="AlphaFoldDB" id="A0A4R5KU26"/>
<reference evidence="1 2" key="1">
    <citation type="submission" date="2019-03" db="EMBL/GenBank/DDBJ databases">
        <title>This is whole genome sequence of Paenibacillus sp MS74 strain.</title>
        <authorList>
            <person name="Trinh H.N."/>
        </authorList>
    </citation>
    <scope>NUCLEOTIDE SEQUENCE [LARGE SCALE GENOMIC DNA]</scope>
    <source>
        <strain evidence="1 2">MS74</strain>
    </source>
</reference>
<evidence type="ECO:0000313" key="1">
    <source>
        <dbReference type="EMBL" id="TDF99413.1"/>
    </source>
</evidence>
<sequence>MWETILKNEQWELQADTDRKSILFNVFSSDNSGNSVSLELTQSGLFELIHAFLSINRALNNETMYYDDLDLNHPD</sequence>
<organism evidence="1 2">
    <name type="scientific">Paenibacillus piri</name>
    <dbReference type="NCBI Taxonomy" id="2547395"/>
    <lineage>
        <taxon>Bacteria</taxon>
        <taxon>Bacillati</taxon>
        <taxon>Bacillota</taxon>
        <taxon>Bacilli</taxon>
        <taxon>Bacillales</taxon>
        <taxon>Paenibacillaceae</taxon>
        <taxon>Paenibacillus</taxon>
    </lineage>
</organism>
<gene>
    <name evidence="1" type="ORF">E1757_06050</name>
</gene>
<proteinExistence type="predicted"/>
<dbReference type="OrthoDB" id="2624974at2"/>
<evidence type="ECO:0000313" key="2">
    <source>
        <dbReference type="Proteomes" id="UP000295636"/>
    </source>
</evidence>
<keyword evidence="2" id="KW-1185">Reference proteome</keyword>
<dbReference type="Proteomes" id="UP000295636">
    <property type="component" value="Unassembled WGS sequence"/>
</dbReference>
<dbReference type="EMBL" id="SMRT01000002">
    <property type="protein sequence ID" value="TDF99413.1"/>
    <property type="molecule type" value="Genomic_DNA"/>
</dbReference>
<protein>
    <submittedName>
        <fullName evidence="1">Uncharacterized protein</fullName>
    </submittedName>
</protein>
<dbReference type="RefSeq" id="WP_133225950.1">
    <property type="nucleotide sequence ID" value="NZ_SMRT01000002.1"/>
</dbReference>
<name>A0A4R5KU26_9BACL</name>